<keyword evidence="1" id="KW-1133">Transmembrane helix</keyword>
<dbReference type="InterPro" id="IPR026870">
    <property type="entry name" value="Zinc_ribbon_dom"/>
</dbReference>
<dbReference type="InterPro" id="IPR018975">
    <property type="entry name" value="Pseudomurein-binding_repeat"/>
</dbReference>
<dbReference type="Pfam" id="PF13240">
    <property type="entry name" value="Zn_Ribbon_1"/>
    <property type="match status" value="1"/>
</dbReference>
<feature type="domain" description="Zinc-ribbon" evidence="2">
    <location>
        <begin position="2"/>
        <end position="23"/>
    </location>
</feature>
<dbReference type="Proteomes" id="UP000323439">
    <property type="component" value="Unassembled WGS sequence"/>
</dbReference>
<evidence type="ECO:0000313" key="3">
    <source>
        <dbReference type="EMBL" id="SDA71950.1"/>
    </source>
</evidence>
<keyword evidence="4" id="KW-1185">Reference proteome</keyword>
<keyword evidence="1" id="KW-0812">Transmembrane</keyword>
<evidence type="ECO:0000313" key="4">
    <source>
        <dbReference type="Proteomes" id="UP000323439"/>
    </source>
</evidence>
<dbReference type="OrthoDB" id="77391at2157"/>
<proteinExistence type="predicted"/>
<evidence type="ECO:0000259" key="2">
    <source>
        <dbReference type="Pfam" id="PF13240"/>
    </source>
</evidence>
<protein>
    <submittedName>
        <fullName evidence="3">Pseudomurein-binding repeat-containing protein</fullName>
    </submittedName>
</protein>
<sequence length="245" mass="25664">MFCPKCGKEITDGSKFCKHCGCKIKPKDSPNANNTAGTSSVASAPASNDEKNKKIIIGVLIAAIVILAIVFVGFSTGLFNGDSGSADNVQTSQPAASTSSKPVSLGSFPVSEAPDLAQAIKNSGGNFPVSFKSLSLSKSQCLYILSKAITEIGSGHPDATISVGNPDYASHPSGRDSSQSIARENYVDMSSRFSSWIERNGYVPNYVGIYTGGVADISPSRMLDICVSILIDYGKTHNLPDSINV</sequence>
<name>A0A1G5XP35_9EURY</name>
<dbReference type="RefSeq" id="WP_149732857.1">
    <property type="nucleotide sequence ID" value="NZ_FMXB01000031.1"/>
</dbReference>
<dbReference type="Pfam" id="PF09373">
    <property type="entry name" value="PMBR"/>
    <property type="match status" value="1"/>
</dbReference>
<dbReference type="AlphaFoldDB" id="A0A1G5XP35"/>
<reference evidence="3 4" key="1">
    <citation type="submission" date="2016-10" db="EMBL/GenBank/DDBJ databases">
        <authorList>
            <person name="Varghese N."/>
            <person name="Submissions S."/>
        </authorList>
    </citation>
    <scope>NUCLEOTIDE SEQUENCE [LARGE SCALE GENOMIC DNA]</scope>
    <source>
        <strain evidence="3 4">DSM 16643</strain>
    </source>
</reference>
<organism evidence="3 4">
    <name type="scientific">Methanobrevibacter millerae</name>
    <dbReference type="NCBI Taxonomy" id="230361"/>
    <lineage>
        <taxon>Archaea</taxon>
        <taxon>Methanobacteriati</taxon>
        <taxon>Methanobacteriota</taxon>
        <taxon>Methanomada group</taxon>
        <taxon>Methanobacteria</taxon>
        <taxon>Methanobacteriales</taxon>
        <taxon>Methanobacteriaceae</taxon>
        <taxon>Methanobrevibacter</taxon>
    </lineage>
</organism>
<dbReference type="EMBL" id="FMXB01000031">
    <property type="protein sequence ID" value="SDA71950.1"/>
    <property type="molecule type" value="Genomic_DNA"/>
</dbReference>
<accession>A0A1G5XP35</accession>
<feature type="transmembrane region" description="Helical" evidence="1">
    <location>
        <begin position="55"/>
        <end position="79"/>
    </location>
</feature>
<gene>
    <name evidence="3" type="ORF">SAMN02910315_02387</name>
</gene>
<keyword evidence="1" id="KW-0472">Membrane</keyword>
<evidence type="ECO:0000256" key="1">
    <source>
        <dbReference type="SAM" id="Phobius"/>
    </source>
</evidence>